<evidence type="ECO:0000313" key="2">
    <source>
        <dbReference type="EMBL" id="KIO24135.1"/>
    </source>
</evidence>
<evidence type="ECO:0000313" key="3">
    <source>
        <dbReference type="Proteomes" id="UP000054248"/>
    </source>
</evidence>
<proteinExistence type="predicted"/>
<feature type="region of interest" description="Disordered" evidence="1">
    <location>
        <begin position="32"/>
        <end position="55"/>
    </location>
</feature>
<reference evidence="3" key="2">
    <citation type="submission" date="2015-01" db="EMBL/GenBank/DDBJ databases">
        <title>Evolutionary Origins and Diversification of the Mycorrhizal Mutualists.</title>
        <authorList>
            <consortium name="DOE Joint Genome Institute"/>
            <consortium name="Mycorrhizal Genomics Consortium"/>
            <person name="Kohler A."/>
            <person name="Kuo A."/>
            <person name="Nagy L.G."/>
            <person name="Floudas D."/>
            <person name="Copeland A."/>
            <person name="Barry K.W."/>
            <person name="Cichocki N."/>
            <person name="Veneault-Fourrey C."/>
            <person name="LaButti K."/>
            <person name="Lindquist E.A."/>
            <person name="Lipzen A."/>
            <person name="Lundell T."/>
            <person name="Morin E."/>
            <person name="Murat C."/>
            <person name="Riley R."/>
            <person name="Ohm R."/>
            <person name="Sun H."/>
            <person name="Tunlid A."/>
            <person name="Henrissat B."/>
            <person name="Grigoriev I.V."/>
            <person name="Hibbett D.S."/>
            <person name="Martin F."/>
        </authorList>
    </citation>
    <scope>NUCLEOTIDE SEQUENCE [LARGE SCALE GENOMIC DNA]</scope>
    <source>
        <strain evidence="3">MUT 4182</strain>
    </source>
</reference>
<dbReference type="EMBL" id="KN823068">
    <property type="protein sequence ID" value="KIO24135.1"/>
    <property type="molecule type" value="Genomic_DNA"/>
</dbReference>
<dbReference type="Proteomes" id="UP000054248">
    <property type="component" value="Unassembled WGS sequence"/>
</dbReference>
<accession>A0A0C3Q4Y8</accession>
<sequence length="124" mass="13228">MEEGLILGCKVFAVPQNILAVSGPYVSDYAPSAEGRPQGGDFIQPSSRRKSGSQIGNKLGELTSRAVFLFNPFPRIARVLCMQIPVGPLAPIHTKTATQRLCALCLDNSNQSIVFAVARGQSSP</sequence>
<organism evidence="2 3">
    <name type="scientific">Tulasnella calospora MUT 4182</name>
    <dbReference type="NCBI Taxonomy" id="1051891"/>
    <lineage>
        <taxon>Eukaryota</taxon>
        <taxon>Fungi</taxon>
        <taxon>Dikarya</taxon>
        <taxon>Basidiomycota</taxon>
        <taxon>Agaricomycotina</taxon>
        <taxon>Agaricomycetes</taxon>
        <taxon>Cantharellales</taxon>
        <taxon>Tulasnellaceae</taxon>
        <taxon>Tulasnella</taxon>
    </lineage>
</organism>
<dbReference type="HOGENOM" id="CLU_2005573_0_0_1"/>
<keyword evidence="3" id="KW-1185">Reference proteome</keyword>
<dbReference type="AlphaFoldDB" id="A0A0C3Q4Y8"/>
<name>A0A0C3Q4Y8_9AGAM</name>
<protein>
    <submittedName>
        <fullName evidence="2">Uncharacterized protein</fullName>
    </submittedName>
</protein>
<evidence type="ECO:0000256" key="1">
    <source>
        <dbReference type="SAM" id="MobiDB-lite"/>
    </source>
</evidence>
<reference evidence="2 3" key="1">
    <citation type="submission" date="2014-04" db="EMBL/GenBank/DDBJ databases">
        <authorList>
            <consortium name="DOE Joint Genome Institute"/>
            <person name="Kuo A."/>
            <person name="Girlanda M."/>
            <person name="Perotto S."/>
            <person name="Kohler A."/>
            <person name="Nagy L.G."/>
            <person name="Floudas D."/>
            <person name="Copeland A."/>
            <person name="Barry K.W."/>
            <person name="Cichocki N."/>
            <person name="Veneault-Fourrey C."/>
            <person name="LaButti K."/>
            <person name="Lindquist E.A."/>
            <person name="Lipzen A."/>
            <person name="Lundell T."/>
            <person name="Morin E."/>
            <person name="Murat C."/>
            <person name="Sun H."/>
            <person name="Tunlid A."/>
            <person name="Henrissat B."/>
            <person name="Grigoriev I.V."/>
            <person name="Hibbett D.S."/>
            <person name="Martin F."/>
            <person name="Nordberg H.P."/>
            <person name="Cantor M.N."/>
            <person name="Hua S.X."/>
        </authorList>
    </citation>
    <scope>NUCLEOTIDE SEQUENCE [LARGE SCALE GENOMIC DNA]</scope>
    <source>
        <strain evidence="2 3">MUT 4182</strain>
    </source>
</reference>
<gene>
    <name evidence="2" type="ORF">M407DRAFT_26489</name>
</gene>